<evidence type="ECO:0008006" key="4">
    <source>
        <dbReference type="Google" id="ProtNLM"/>
    </source>
</evidence>
<accession>A0ABT2CX60</accession>
<dbReference type="RefSeq" id="WP_258811724.1">
    <property type="nucleotide sequence ID" value="NZ_JANUGU010000002.1"/>
</dbReference>
<proteinExistence type="predicted"/>
<keyword evidence="1" id="KW-0472">Membrane</keyword>
<comment type="caution">
    <text evidence="2">The sequence shown here is derived from an EMBL/GenBank/DDBJ whole genome shotgun (WGS) entry which is preliminary data.</text>
</comment>
<keyword evidence="3" id="KW-1185">Reference proteome</keyword>
<keyword evidence="1" id="KW-0812">Transmembrane</keyword>
<evidence type="ECO:0000313" key="3">
    <source>
        <dbReference type="Proteomes" id="UP001204621"/>
    </source>
</evidence>
<reference evidence="2 3" key="1">
    <citation type="submission" date="2022-08" db="EMBL/GenBank/DDBJ databases">
        <title>Reclassification of Massilia species as members of the genera Telluria, Duganella, Pseudoduganella, Mokoshia gen. nov. and Zemynaea gen. nov. using orthogonal and non-orthogonal genome-based approaches.</title>
        <authorList>
            <person name="Bowman J.P."/>
        </authorList>
    </citation>
    <scope>NUCLEOTIDE SEQUENCE [LARGE SCALE GENOMIC DNA]</scope>
    <source>
        <strain evidence="2 3">JCM 31606</strain>
    </source>
</reference>
<dbReference type="Proteomes" id="UP001204621">
    <property type="component" value="Unassembled WGS sequence"/>
</dbReference>
<name>A0ABT2CX60_9BURK</name>
<dbReference type="EMBL" id="JANUGU010000002">
    <property type="protein sequence ID" value="MCS0658547.1"/>
    <property type="molecule type" value="Genomic_DNA"/>
</dbReference>
<organism evidence="2 3">
    <name type="scientific">Massilia terrae</name>
    <dbReference type="NCBI Taxonomy" id="1811224"/>
    <lineage>
        <taxon>Bacteria</taxon>
        <taxon>Pseudomonadati</taxon>
        <taxon>Pseudomonadota</taxon>
        <taxon>Betaproteobacteria</taxon>
        <taxon>Burkholderiales</taxon>
        <taxon>Oxalobacteraceae</taxon>
        <taxon>Telluria group</taxon>
        <taxon>Massilia</taxon>
    </lineage>
</organism>
<protein>
    <recommendedName>
        <fullName evidence="4">Flp family type IVb pilin</fullName>
    </recommendedName>
</protein>
<sequence length="52" mass="5870">MSRSMSDCWNTVRWLLKDDGGARMEFVLLAAIIAALAALVFLALRRLNWTTT</sequence>
<evidence type="ECO:0000313" key="2">
    <source>
        <dbReference type="EMBL" id="MCS0658547.1"/>
    </source>
</evidence>
<evidence type="ECO:0000256" key="1">
    <source>
        <dbReference type="SAM" id="Phobius"/>
    </source>
</evidence>
<keyword evidence="1" id="KW-1133">Transmembrane helix</keyword>
<feature type="transmembrane region" description="Helical" evidence="1">
    <location>
        <begin position="26"/>
        <end position="44"/>
    </location>
</feature>
<gene>
    <name evidence="2" type="ORF">NX778_10775</name>
</gene>